<evidence type="ECO:0000313" key="1">
    <source>
        <dbReference type="EMBL" id="EXM26946.1"/>
    </source>
</evidence>
<dbReference type="OrthoDB" id="5346581at2759"/>
<organism evidence="1">
    <name type="scientific">Fusarium oxysporum f. sp. vasinfectum 25433</name>
    <dbReference type="NCBI Taxonomy" id="1089449"/>
    <lineage>
        <taxon>Eukaryota</taxon>
        <taxon>Fungi</taxon>
        <taxon>Dikarya</taxon>
        <taxon>Ascomycota</taxon>
        <taxon>Pezizomycotina</taxon>
        <taxon>Sordariomycetes</taxon>
        <taxon>Hypocreomycetidae</taxon>
        <taxon>Hypocreales</taxon>
        <taxon>Nectriaceae</taxon>
        <taxon>Fusarium</taxon>
        <taxon>Fusarium oxysporum species complex</taxon>
    </lineage>
</organism>
<gene>
    <name evidence="1" type="ORF">FOTG_06391</name>
</gene>
<accession>X0M0Q9</accession>
<dbReference type="EMBL" id="JH657929">
    <property type="protein sequence ID" value="EXM26946.1"/>
    <property type="molecule type" value="Genomic_DNA"/>
</dbReference>
<reference evidence="1" key="1">
    <citation type="submission" date="2011-11" db="EMBL/GenBank/DDBJ databases">
        <title>The Genome Sequence of Fusarium oxysporum Cotton.</title>
        <authorList>
            <consortium name="The Broad Institute Genome Sequencing Platform"/>
            <person name="Ma L.-J."/>
            <person name="Gale L.R."/>
            <person name="Schwartz D.C."/>
            <person name="Zhou S."/>
            <person name="Corby-Kistler H."/>
            <person name="Young S.K."/>
            <person name="Zeng Q."/>
            <person name="Gargeya S."/>
            <person name="Fitzgerald M."/>
            <person name="Haas B."/>
            <person name="Abouelleil A."/>
            <person name="Alvarado L."/>
            <person name="Arachchi H.M."/>
            <person name="Berlin A."/>
            <person name="Brown A."/>
            <person name="Chapman S.B."/>
            <person name="Chen Z."/>
            <person name="Dunbar C."/>
            <person name="Freedman E."/>
            <person name="Gearin G."/>
            <person name="Goldberg J."/>
            <person name="Griggs A."/>
            <person name="Gujja S."/>
            <person name="Heiman D."/>
            <person name="Howarth C."/>
            <person name="Larson L."/>
            <person name="Lui A."/>
            <person name="MacDonald P.J.P."/>
            <person name="Montmayeur A."/>
            <person name="Murphy C."/>
            <person name="Neiman D."/>
            <person name="Pearson M."/>
            <person name="Priest M."/>
            <person name="Roberts A."/>
            <person name="Saif S."/>
            <person name="Shea T."/>
            <person name="Shenoy N."/>
            <person name="Sisk P."/>
            <person name="Stolte C."/>
            <person name="Sykes S."/>
            <person name="Wortman J."/>
            <person name="Nusbaum C."/>
            <person name="Birren B."/>
        </authorList>
    </citation>
    <scope>NUCLEOTIDE SEQUENCE [LARGE SCALE GENOMIC DNA]</scope>
    <source>
        <strain evidence="1">25433</strain>
    </source>
</reference>
<reference evidence="1" key="2">
    <citation type="submission" date="2012-05" db="EMBL/GenBank/DDBJ databases">
        <title>The Genome Annotation of Fusarium oxysporum Cotton.</title>
        <authorList>
            <consortium name="The Broad Institute Genomics Platform"/>
            <person name="Ma L.-J."/>
            <person name="Corby-Kistler H."/>
            <person name="Broz K."/>
            <person name="Gale L.R."/>
            <person name="Jonkers W."/>
            <person name="O'Donnell K."/>
            <person name="Ploetz R."/>
            <person name="Steinberg C."/>
            <person name="Schwartz D.C."/>
            <person name="VanEtten H."/>
            <person name="Zhou S."/>
            <person name="Young S.K."/>
            <person name="Zeng Q."/>
            <person name="Gargeya S."/>
            <person name="Fitzgerald M."/>
            <person name="Abouelleil A."/>
            <person name="Alvarado L."/>
            <person name="Chapman S.B."/>
            <person name="Gainer-Dewar J."/>
            <person name="Goldberg J."/>
            <person name="Griggs A."/>
            <person name="Gujja S."/>
            <person name="Hansen M."/>
            <person name="Howarth C."/>
            <person name="Imamovic A."/>
            <person name="Ireland A."/>
            <person name="Larimer J."/>
            <person name="McCowan C."/>
            <person name="Murphy C."/>
            <person name="Pearson M."/>
            <person name="Poon T.W."/>
            <person name="Priest M."/>
            <person name="Roberts A."/>
            <person name="Saif S."/>
            <person name="Shea T."/>
            <person name="Sykes S."/>
            <person name="Wortman J."/>
            <person name="Nusbaum C."/>
            <person name="Birren B."/>
        </authorList>
    </citation>
    <scope>NUCLEOTIDE SEQUENCE</scope>
    <source>
        <strain evidence="1">25433</strain>
    </source>
</reference>
<proteinExistence type="predicted"/>
<name>X0M0Q9_FUSOX</name>
<sequence>MNSIIRHPSLLWKMAIPEYVPLDQLEGVHFELSSRAVRNVLNTDIALITYAQIIDGLPVTNVAWDQYSSKYDPSHPINSHKELCPGALEKAKVFRINFAMADVKIDLEKLNRYQETKPPSRSFYLRLIEATVCALHQIGVRLSQQEKFHDPATTAGHDVESTTNWERPLDHLCRVTPWPTMFIATQFTAHNRYPNGIDDIVGYWAENRILGGVALFDHSQAWTGDNEPNVYFQCTRERVTFRVCQLIDAQQSALMSFLLADTEDAIAKCPLPILPTSENRVRIDPGDAIPVKKVYRDIWERKHPPRRWRAPRLERPKTSLDYPELNTDVEVERLNRM</sequence>
<dbReference type="Proteomes" id="UP000030701">
    <property type="component" value="Unassembled WGS sequence"/>
</dbReference>
<dbReference type="AlphaFoldDB" id="X0M0Q9"/>
<protein>
    <submittedName>
        <fullName evidence="1">Uncharacterized protein</fullName>
    </submittedName>
</protein>
<dbReference type="HOGENOM" id="CLU_054623_1_0_1"/>